<protein>
    <submittedName>
        <fullName evidence="1 3">Uncharacterized protein</fullName>
    </submittedName>
</protein>
<keyword evidence="2" id="KW-1185">Reference proteome</keyword>
<reference evidence="1 2" key="2">
    <citation type="submission" date="2018-11" db="EMBL/GenBank/DDBJ databases">
        <authorList>
            <consortium name="Pathogen Informatics"/>
        </authorList>
    </citation>
    <scope>NUCLEOTIDE SEQUENCE [LARGE SCALE GENOMIC DNA]</scope>
</reference>
<dbReference type="WBParaSite" id="SBAD_0000476501-mRNA-1">
    <property type="protein sequence ID" value="SBAD_0000476501-mRNA-1"/>
    <property type="gene ID" value="SBAD_0000476501"/>
</dbReference>
<dbReference type="EMBL" id="UZAM01008408">
    <property type="protein sequence ID" value="VDP04814.1"/>
    <property type="molecule type" value="Genomic_DNA"/>
</dbReference>
<evidence type="ECO:0000313" key="2">
    <source>
        <dbReference type="Proteomes" id="UP000270296"/>
    </source>
</evidence>
<dbReference type="AlphaFoldDB" id="A0A183ILS6"/>
<proteinExistence type="predicted"/>
<name>A0A183ILS6_9BILA</name>
<reference evidence="3" key="1">
    <citation type="submission" date="2016-06" db="UniProtKB">
        <authorList>
            <consortium name="WormBaseParasite"/>
        </authorList>
    </citation>
    <scope>IDENTIFICATION</scope>
</reference>
<accession>A0A183ILS6</accession>
<sequence>MAKYEAFVLTAAKCEPVLCSERTRETVLFLRTPSKVPVASLFSVQVPVVPPESIELYKRTVELPRKIFDSELTANISFTYRKFGYSLTLPGARLMC</sequence>
<gene>
    <name evidence="1" type="ORF">SBAD_LOCUS4572</name>
</gene>
<evidence type="ECO:0000313" key="3">
    <source>
        <dbReference type="WBParaSite" id="SBAD_0000476501-mRNA-1"/>
    </source>
</evidence>
<dbReference type="Proteomes" id="UP000270296">
    <property type="component" value="Unassembled WGS sequence"/>
</dbReference>
<evidence type="ECO:0000313" key="1">
    <source>
        <dbReference type="EMBL" id="VDP04814.1"/>
    </source>
</evidence>
<organism evidence="3">
    <name type="scientific">Soboliphyme baturini</name>
    <dbReference type="NCBI Taxonomy" id="241478"/>
    <lineage>
        <taxon>Eukaryota</taxon>
        <taxon>Metazoa</taxon>
        <taxon>Ecdysozoa</taxon>
        <taxon>Nematoda</taxon>
        <taxon>Enoplea</taxon>
        <taxon>Dorylaimia</taxon>
        <taxon>Dioctophymatida</taxon>
        <taxon>Dioctophymatoidea</taxon>
        <taxon>Soboliphymatidae</taxon>
        <taxon>Soboliphyme</taxon>
    </lineage>
</organism>